<dbReference type="GO" id="GO:0005737">
    <property type="term" value="C:cytoplasm"/>
    <property type="evidence" value="ECO:0007669"/>
    <property type="project" value="TreeGrafter"/>
</dbReference>
<comment type="catalytic activity">
    <reaction evidence="1">
        <text>S-ubiquitinyl-[E2 ubiquitin-conjugating enzyme]-L-cysteine + [acceptor protein]-L-lysine = [E2 ubiquitin-conjugating enzyme]-L-cysteine + N(6)-ubiquitinyl-[acceptor protein]-L-lysine.</text>
        <dbReference type="EC" id="2.3.2.27"/>
    </reaction>
</comment>
<accession>A0A2N9EZQ2</accession>
<protein>
    <recommendedName>
        <fullName evidence="2">RING-type E3 ubiquitin transferase</fullName>
        <ecNumber evidence="2">2.3.2.27</ecNumber>
    </recommendedName>
</protein>
<evidence type="ECO:0000259" key="7">
    <source>
        <dbReference type="PROSITE" id="PS50089"/>
    </source>
</evidence>
<sequence>MSNRGDRKLEWCVQLQTQPSNNQLWLSDLDWEQWLSVLDMFLIQFRLIYVMRRKTYVADLPVPVLTSYEGVANVDVWLPKHCVMLYDDGACLSSALLNILAIPIELHRGVLLDIATAAGLAGISRSSIVVDLNYEVTVNEVELDHEDNGEVDRVILESMEAYQPQPIPATKASIEALEKVRVQQGLLDCVKECIVCMQEFEVGSEVTRMPCSHVYHGDCIIKWLETSHFCPLCRYPMPHDEIEN</sequence>
<keyword evidence="3" id="KW-0479">Metal-binding</keyword>
<evidence type="ECO:0000256" key="5">
    <source>
        <dbReference type="ARBA" id="ARBA00022833"/>
    </source>
</evidence>
<dbReference type="PANTHER" id="PTHR15710:SF229">
    <property type="entry name" value="E3 UBIQUITIN-PROTEIN LIGASE RNF181-LIKE"/>
    <property type="match status" value="1"/>
</dbReference>
<evidence type="ECO:0000256" key="2">
    <source>
        <dbReference type="ARBA" id="ARBA00012483"/>
    </source>
</evidence>
<dbReference type="InterPro" id="IPR001841">
    <property type="entry name" value="Znf_RING"/>
</dbReference>
<evidence type="ECO:0000256" key="4">
    <source>
        <dbReference type="ARBA" id="ARBA00022771"/>
    </source>
</evidence>
<dbReference type="FunFam" id="3.30.40.10:FF:000781">
    <property type="entry name" value="Uncharacterized protein"/>
    <property type="match status" value="1"/>
</dbReference>
<dbReference type="InterPro" id="IPR013083">
    <property type="entry name" value="Znf_RING/FYVE/PHD"/>
</dbReference>
<dbReference type="GO" id="GO:0061630">
    <property type="term" value="F:ubiquitin protein ligase activity"/>
    <property type="evidence" value="ECO:0007669"/>
    <property type="project" value="UniProtKB-EC"/>
</dbReference>
<dbReference type="CDD" id="cd16454">
    <property type="entry name" value="RING-H2_PA-TM-RING"/>
    <property type="match status" value="1"/>
</dbReference>
<keyword evidence="4 6" id="KW-0863">Zinc-finger</keyword>
<dbReference type="SUPFAM" id="SSF57850">
    <property type="entry name" value="RING/U-box"/>
    <property type="match status" value="1"/>
</dbReference>
<reference evidence="8" key="1">
    <citation type="submission" date="2018-02" db="EMBL/GenBank/DDBJ databases">
        <authorList>
            <person name="Cohen D.B."/>
            <person name="Kent A.D."/>
        </authorList>
    </citation>
    <scope>NUCLEOTIDE SEQUENCE</scope>
</reference>
<dbReference type="PROSITE" id="PS50089">
    <property type="entry name" value="ZF_RING_2"/>
    <property type="match status" value="1"/>
</dbReference>
<dbReference type="EMBL" id="OIVN01000444">
    <property type="protein sequence ID" value="SPC80315.1"/>
    <property type="molecule type" value="Genomic_DNA"/>
</dbReference>
<dbReference type="EC" id="2.3.2.27" evidence="2"/>
<feature type="domain" description="RING-type" evidence="7">
    <location>
        <begin position="193"/>
        <end position="234"/>
    </location>
</feature>
<evidence type="ECO:0000256" key="1">
    <source>
        <dbReference type="ARBA" id="ARBA00000900"/>
    </source>
</evidence>
<dbReference type="EMBL" id="OIVN01005868">
    <property type="protein sequence ID" value="SPD24308.1"/>
    <property type="molecule type" value="Genomic_DNA"/>
</dbReference>
<organism evidence="8">
    <name type="scientific">Fagus sylvatica</name>
    <name type="common">Beechnut</name>
    <dbReference type="NCBI Taxonomy" id="28930"/>
    <lineage>
        <taxon>Eukaryota</taxon>
        <taxon>Viridiplantae</taxon>
        <taxon>Streptophyta</taxon>
        <taxon>Embryophyta</taxon>
        <taxon>Tracheophyta</taxon>
        <taxon>Spermatophyta</taxon>
        <taxon>Magnoliopsida</taxon>
        <taxon>eudicotyledons</taxon>
        <taxon>Gunneridae</taxon>
        <taxon>Pentapetalae</taxon>
        <taxon>rosids</taxon>
        <taxon>fabids</taxon>
        <taxon>Fagales</taxon>
        <taxon>Fagaceae</taxon>
        <taxon>Fagus</taxon>
    </lineage>
</organism>
<keyword evidence="5" id="KW-0862">Zinc</keyword>
<proteinExistence type="predicted"/>
<name>A0A2N9EZQ2_FAGSY</name>
<evidence type="ECO:0000313" key="9">
    <source>
        <dbReference type="EMBL" id="SPD24308.1"/>
    </source>
</evidence>
<gene>
    <name evidence="9" type="ORF">FSB_LOCUS52190</name>
    <name evidence="8" type="ORF">FSB_LOCUS8197</name>
</gene>
<dbReference type="Pfam" id="PF13639">
    <property type="entry name" value="zf-RING_2"/>
    <property type="match status" value="1"/>
</dbReference>
<dbReference type="SMART" id="SM00184">
    <property type="entry name" value="RING"/>
    <property type="match status" value="1"/>
</dbReference>
<evidence type="ECO:0000256" key="3">
    <source>
        <dbReference type="ARBA" id="ARBA00022723"/>
    </source>
</evidence>
<dbReference type="Gene3D" id="3.30.40.10">
    <property type="entry name" value="Zinc/RING finger domain, C3HC4 (zinc finger)"/>
    <property type="match status" value="1"/>
</dbReference>
<evidence type="ECO:0000256" key="6">
    <source>
        <dbReference type="PROSITE-ProRule" id="PRU00175"/>
    </source>
</evidence>
<dbReference type="GO" id="GO:0016567">
    <property type="term" value="P:protein ubiquitination"/>
    <property type="evidence" value="ECO:0007669"/>
    <property type="project" value="TreeGrafter"/>
</dbReference>
<dbReference type="GO" id="GO:0008270">
    <property type="term" value="F:zinc ion binding"/>
    <property type="evidence" value="ECO:0007669"/>
    <property type="project" value="UniProtKB-KW"/>
</dbReference>
<dbReference type="AlphaFoldDB" id="A0A2N9EZQ2"/>
<evidence type="ECO:0000313" key="8">
    <source>
        <dbReference type="EMBL" id="SPC80315.1"/>
    </source>
</evidence>
<dbReference type="PANTHER" id="PTHR15710">
    <property type="entry name" value="E3 UBIQUITIN-PROTEIN LIGASE PRAJA"/>
    <property type="match status" value="1"/>
</dbReference>